<dbReference type="GO" id="GO:0007166">
    <property type="term" value="P:cell surface receptor signaling pathway"/>
    <property type="evidence" value="ECO:0007669"/>
    <property type="project" value="InterPro"/>
</dbReference>
<dbReference type="Gene3D" id="3.40.50.300">
    <property type="entry name" value="P-loop containing nucleotide triphosphate hydrolases"/>
    <property type="match status" value="1"/>
</dbReference>
<dbReference type="SUPFAM" id="SSF52540">
    <property type="entry name" value="P-loop containing nucleoside triphosphate hydrolases"/>
    <property type="match status" value="1"/>
</dbReference>
<accession>A0AAD6WWM4</accession>
<dbReference type="Proteomes" id="UP001218188">
    <property type="component" value="Unassembled WGS sequence"/>
</dbReference>
<dbReference type="InterPro" id="IPR059179">
    <property type="entry name" value="MLKL-like_MCAfunc"/>
</dbReference>
<keyword evidence="3" id="KW-1185">Reference proteome</keyword>
<organism evidence="2 3">
    <name type="scientific">Mycena alexandri</name>
    <dbReference type="NCBI Taxonomy" id="1745969"/>
    <lineage>
        <taxon>Eukaryota</taxon>
        <taxon>Fungi</taxon>
        <taxon>Dikarya</taxon>
        <taxon>Basidiomycota</taxon>
        <taxon>Agaricomycotina</taxon>
        <taxon>Agaricomycetes</taxon>
        <taxon>Agaricomycetidae</taxon>
        <taxon>Agaricales</taxon>
        <taxon>Marasmiineae</taxon>
        <taxon>Mycenaceae</taxon>
        <taxon>Mycena</taxon>
    </lineage>
</organism>
<dbReference type="InterPro" id="IPR027417">
    <property type="entry name" value="P-loop_NTPase"/>
</dbReference>
<feature type="compositionally biased region" description="Low complexity" evidence="1">
    <location>
        <begin position="1"/>
        <end position="11"/>
    </location>
</feature>
<sequence length="247" mass="27469">MSSSRPSTSGTPTPPQRKGTFRAFQATSSRSSAKSDWLAASILIAKTATAAGEFGPFPYIKGRSQRAVRKSINEIVEIVRDQISVHGDTAAVKLKGQCEEFAKILRDMLQTVEKMQKRNHLKQFIRSSRISAEISGYEKRIEALLSRINFISGLETSFGMAEMHSKVHAIHAMMSPDSAHVQVPQNINNCPPPTRIFQGREKILAKMQEYFAQDLGKQHIYVLHGLGGAGKTQIGLKFIQESSRWVK</sequence>
<evidence type="ECO:0000313" key="3">
    <source>
        <dbReference type="Proteomes" id="UP001218188"/>
    </source>
</evidence>
<proteinExistence type="predicted"/>
<evidence type="ECO:0000256" key="1">
    <source>
        <dbReference type="SAM" id="MobiDB-lite"/>
    </source>
</evidence>
<dbReference type="Gene3D" id="1.20.930.20">
    <property type="entry name" value="Adaptor protein Cbl, N-terminal domain"/>
    <property type="match status" value="1"/>
</dbReference>
<feature type="region of interest" description="Disordered" evidence="1">
    <location>
        <begin position="1"/>
        <end position="25"/>
    </location>
</feature>
<dbReference type="CDD" id="cd21037">
    <property type="entry name" value="MLKL_NTD"/>
    <property type="match status" value="1"/>
</dbReference>
<dbReference type="InterPro" id="IPR036537">
    <property type="entry name" value="Adaptor_Cbl_N_dom_sf"/>
</dbReference>
<dbReference type="EMBL" id="JARJCM010000124">
    <property type="protein sequence ID" value="KAJ7027410.1"/>
    <property type="molecule type" value="Genomic_DNA"/>
</dbReference>
<gene>
    <name evidence="2" type="ORF">C8F04DRAFT_90834</name>
</gene>
<evidence type="ECO:0000313" key="2">
    <source>
        <dbReference type="EMBL" id="KAJ7027410.1"/>
    </source>
</evidence>
<reference evidence="2" key="1">
    <citation type="submission" date="2023-03" db="EMBL/GenBank/DDBJ databases">
        <title>Massive genome expansion in bonnet fungi (Mycena s.s.) driven by repeated elements and novel gene families across ecological guilds.</title>
        <authorList>
            <consortium name="Lawrence Berkeley National Laboratory"/>
            <person name="Harder C.B."/>
            <person name="Miyauchi S."/>
            <person name="Viragh M."/>
            <person name="Kuo A."/>
            <person name="Thoen E."/>
            <person name="Andreopoulos B."/>
            <person name="Lu D."/>
            <person name="Skrede I."/>
            <person name="Drula E."/>
            <person name="Henrissat B."/>
            <person name="Morin E."/>
            <person name="Kohler A."/>
            <person name="Barry K."/>
            <person name="LaButti K."/>
            <person name="Morin E."/>
            <person name="Salamov A."/>
            <person name="Lipzen A."/>
            <person name="Mereny Z."/>
            <person name="Hegedus B."/>
            <person name="Baldrian P."/>
            <person name="Stursova M."/>
            <person name="Weitz H."/>
            <person name="Taylor A."/>
            <person name="Grigoriev I.V."/>
            <person name="Nagy L.G."/>
            <person name="Martin F."/>
            <person name="Kauserud H."/>
        </authorList>
    </citation>
    <scope>NUCLEOTIDE SEQUENCE</scope>
    <source>
        <strain evidence="2">CBHHK200</strain>
    </source>
</reference>
<comment type="caution">
    <text evidence="2">The sequence shown here is derived from an EMBL/GenBank/DDBJ whole genome shotgun (WGS) entry which is preliminary data.</text>
</comment>
<protein>
    <submittedName>
        <fullName evidence="2">Uncharacterized protein</fullName>
    </submittedName>
</protein>
<dbReference type="AlphaFoldDB" id="A0AAD6WWM4"/>
<name>A0AAD6WWM4_9AGAR</name>